<keyword evidence="2 9" id="KW-0813">Transport</keyword>
<dbReference type="PANTHER" id="PTHR35011">
    <property type="entry name" value="2,3-DIKETO-L-GULONATE TRAP TRANSPORTER SMALL PERMEASE PROTEIN YIAM"/>
    <property type="match status" value="1"/>
</dbReference>
<dbReference type="GO" id="GO:0005886">
    <property type="term" value="C:plasma membrane"/>
    <property type="evidence" value="ECO:0007669"/>
    <property type="project" value="UniProtKB-SubCell"/>
</dbReference>
<feature type="transmembrane region" description="Helical" evidence="9">
    <location>
        <begin position="61"/>
        <end position="88"/>
    </location>
</feature>
<evidence type="ECO:0000256" key="5">
    <source>
        <dbReference type="ARBA" id="ARBA00022692"/>
    </source>
</evidence>
<feature type="domain" description="Tripartite ATP-independent periplasmic transporters DctQ component" evidence="10">
    <location>
        <begin position="34"/>
        <end position="159"/>
    </location>
</feature>
<accession>A0A7X3MWR6</accession>
<evidence type="ECO:0000256" key="3">
    <source>
        <dbReference type="ARBA" id="ARBA00022475"/>
    </source>
</evidence>
<evidence type="ECO:0000313" key="12">
    <source>
        <dbReference type="Proteomes" id="UP000436483"/>
    </source>
</evidence>
<dbReference type="RefSeq" id="WP_160888369.1">
    <property type="nucleotide sequence ID" value="NZ_WURB01000041.1"/>
</dbReference>
<keyword evidence="4 9" id="KW-0997">Cell inner membrane</keyword>
<comment type="function">
    <text evidence="9">Part of the tripartite ATP-independent periplasmic (TRAP) transport system.</text>
</comment>
<gene>
    <name evidence="11" type="ORF">GR328_25025</name>
</gene>
<evidence type="ECO:0000313" key="11">
    <source>
        <dbReference type="EMBL" id="MXQ14652.1"/>
    </source>
</evidence>
<evidence type="ECO:0000256" key="8">
    <source>
        <dbReference type="ARBA" id="ARBA00038436"/>
    </source>
</evidence>
<evidence type="ECO:0000256" key="2">
    <source>
        <dbReference type="ARBA" id="ARBA00022448"/>
    </source>
</evidence>
<dbReference type="Pfam" id="PF04290">
    <property type="entry name" value="DctQ"/>
    <property type="match status" value="1"/>
</dbReference>
<dbReference type="PANTHER" id="PTHR35011:SF2">
    <property type="entry name" value="2,3-DIKETO-L-GULONATE TRAP TRANSPORTER SMALL PERMEASE PROTEIN YIAM"/>
    <property type="match status" value="1"/>
</dbReference>
<dbReference type="GO" id="GO:0022857">
    <property type="term" value="F:transmembrane transporter activity"/>
    <property type="evidence" value="ECO:0007669"/>
    <property type="project" value="UniProtKB-UniRule"/>
</dbReference>
<comment type="subunit">
    <text evidence="9">The complex comprises the extracytoplasmic solute receptor protein and the two transmembrane proteins.</text>
</comment>
<feature type="transmembrane region" description="Helical" evidence="9">
    <location>
        <begin position="137"/>
        <end position="158"/>
    </location>
</feature>
<dbReference type="AlphaFoldDB" id="A0A7X3MWR6"/>
<evidence type="ECO:0000259" key="10">
    <source>
        <dbReference type="Pfam" id="PF04290"/>
    </source>
</evidence>
<reference evidence="11 12" key="2">
    <citation type="submission" date="2020-01" db="EMBL/GenBank/DDBJ databases">
        <title>Microvirga sp. nov., an arsenate reduction bacterium isolated from Tibet hotspring sediments.</title>
        <authorList>
            <person name="Xian W.-D."/>
            <person name="Li W.-J."/>
        </authorList>
    </citation>
    <scope>NUCLEOTIDE SEQUENCE [LARGE SCALE GENOMIC DNA]</scope>
    <source>
        <strain evidence="11 12">KCTC 23863</strain>
    </source>
</reference>
<protein>
    <recommendedName>
        <fullName evidence="9">TRAP transporter small permease protein</fullName>
    </recommendedName>
</protein>
<feature type="transmembrane region" description="Helical" evidence="9">
    <location>
        <begin position="95"/>
        <end position="117"/>
    </location>
</feature>
<keyword evidence="6 9" id="KW-1133">Transmembrane helix</keyword>
<keyword evidence="7 9" id="KW-0472">Membrane</keyword>
<keyword evidence="5 9" id="KW-0812">Transmembrane</keyword>
<evidence type="ECO:0000256" key="9">
    <source>
        <dbReference type="RuleBase" id="RU369079"/>
    </source>
</evidence>
<comment type="subcellular location">
    <subcellularLocation>
        <location evidence="1 9">Cell inner membrane</location>
        <topology evidence="1 9">Multi-pass membrane protein</topology>
    </subcellularLocation>
</comment>
<keyword evidence="12" id="KW-1185">Reference proteome</keyword>
<name>A0A7X3MWR6_9HYPH</name>
<keyword evidence="3" id="KW-1003">Cell membrane</keyword>
<comment type="similarity">
    <text evidence="8 9">Belongs to the TRAP transporter small permease family.</text>
</comment>
<sequence length="160" mass="17642">MAQSDQGRRLSPLEELIKQVTLVAGSIGVVVFSASVIYTVALRFLFNRTPYWAEEMPRLLLIWVTFLGIAVSTVCRSHLTAGIMPLIVRNERARAVLTTIADLCTIGFMAVVAWTGWDLTSRTWSSLSTALQIPIAWTYLALPLCAALSCIVALIAFLKR</sequence>
<evidence type="ECO:0000256" key="6">
    <source>
        <dbReference type="ARBA" id="ARBA00022989"/>
    </source>
</evidence>
<dbReference type="Proteomes" id="UP000436483">
    <property type="component" value="Unassembled WGS sequence"/>
</dbReference>
<organism evidence="11 12">
    <name type="scientific">Microvirga makkahensis</name>
    <dbReference type="NCBI Taxonomy" id="1128670"/>
    <lineage>
        <taxon>Bacteria</taxon>
        <taxon>Pseudomonadati</taxon>
        <taxon>Pseudomonadota</taxon>
        <taxon>Alphaproteobacteria</taxon>
        <taxon>Hyphomicrobiales</taxon>
        <taxon>Methylobacteriaceae</taxon>
        <taxon>Microvirga</taxon>
    </lineage>
</organism>
<evidence type="ECO:0000256" key="1">
    <source>
        <dbReference type="ARBA" id="ARBA00004429"/>
    </source>
</evidence>
<evidence type="ECO:0000256" key="4">
    <source>
        <dbReference type="ARBA" id="ARBA00022519"/>
    </source>
</evidence>
<proteinExistence type="inferred from homology"/>
<feature type="transmembrane region" description="Helical" evidence="9">
    <location>
        <begin position="20"/>
        <end position="41"/>
    </location>
</feature>
<dbReference type="GO" id="GO:0015740">
    <property type="term" value="P:C4-dicarboxylate transport"/>
    <property type="evidence" value="ECO:0007669"/>
    <property type="project" value="TreeGrafter"/>
</dbReference>
<dbReference type="EMBL" id="WURB01000041">
    <property type="protein sequence ID" value="MXQ14652.1"/>
    <property type="molecule type" value="Genomic_DNA"/>
</dbReference>
<reference evidence="11 12" key="1">
    <citation type="submission" date="2019-12" db="EMBL/GenBank/DDBJ databases">
        <authorList>
            <person name="Yuan C.-G."/>
        </authorList>
    </citation>
    <scope>NUCLEOTIDE SEQUENCE [LARGE SCALE GENOMIC DNA]</scope>
    <source>
        <strain evidence="11 12">KCTC 23863</strain>
    </source>
</reference>
<evidence type="ECO:0000256" key="7">
    <source>
        <dbReference type="ARBA" id="ARBA00023136"/>
    </source>
</evidence>
<dbReference type="InterPro" id="IPR007387">
    <property type="entry name" value="TRAP_DctQ"/>
</dbReference>
<dbReference type="InterPro" id="IPR055348">
    <property type="entry name" value="DctQ"/>
</dbReference>
<comment type="caution">
    <text evidence="11">The sequence shown here is derived from an EMBL/GenBank/DDBJ whole genome shotgun (WGS) entry which is preliminary data.</text>
</comment>
<dbReference type="OrthoDB" id="4964541at2"/>